<dbReference type="InParanoid" id="M4E2Y7"/>
<dbReference type="GO" id="GO:1901259">
    <property type="term" value="P:chloroplast rRNA processing"/>
    <property type="evidence" value="ECO:0000318"/>
    <property type="project" value="GO_Central"/>
</dbReference>
<evidence type="ECO:0008006" key="4">
    <source>
        <dbReference type="Google" id="ProtNLM"/>
    </source>
</evidence>
<dbReference type="AlphaFoldDB" id="M4E2Y7"/>
<dbReference type="GO" id="GO:0009507">
    <property type="term" value="C:chloroplast"/>
    <property type="evidence" value="ECO:0007669"/>
    <property type="project" value="GOC"/>
</dbReference>
<dbReference type="InterPro" id="IPR035979">
    <property type="entry name" value="RBD_domain_sf"/>
</dbReference>
<proteinExistence type="predicted"/>
<dbReference type="EnsemblPlants" id="Bra023138.1">
    <property type="protein sequence ID" value="Bra023138.1-P"/>
    <property type="gene ID" value="Bra023138"/>
</dbReference>
<keyword evidence="1" id="KW-0732">Signal</keyword>
<dbReference type="eggNOG" id="KOG0118">
    <property type="taxonomic scope" value="Eukaryota"/>
</dbReference>
<sequence length="251" mass="27991">MPSTLSLLFLLHGCFSFIPRSLHLLHLQTCLHFHPTSSLSFELNSQSISLSIFASSAASRFVRNVAVTDDFNVEEEGNIFSDEAPPPPQQEQSFSADLKLFVGNLPFKSIVLSSLSSSKAPETLRWLRGFGFVAISSVSEVKAAAQQFNGYILLYRCIIKLNLTFVDIIGAVRDINITFNDQTWTAQHIMINRLYSKPEKDTTSAKQYHGVKKLEKVSLGELNNYVLESPPQALEFLCKAKIASLETTNGW</sequence>
<evidence type="ECO:0000313" key="3">
    <source>
        <dbReference type="Proteomes" id="UP000011750"/>
    </source>
</evidence>
<dbReference type="Proteomes" id="UP000011750">
    <property type="component" value="Chromosome A09"/>
</dbReference>
<protein>
    <recommendedName>
        <fullName evidence="4">RRM domain-containing protein</fullName>
    </recommendedName>
</protein>
<reference evidence="2 3" key="2">
    <citation type="journal article" date="2018" name="Hortic Res">
        <title>Improved Brassica rapa reference genome by single-molecule sequencing and chromosome conformation capture technologies.</title>
        <authorList>
            <person name="Zhang L."/>
            <person name="Cai X."/>
            <person name="Wu J."/>
            <person name="Liu M."/>
            <person name="Grob S."/>
            <person name="Cheng F."/>
            <person name="Liang J."/>
            <person name="Cai C."/>
            <person name="Liu Z."/>
            <person name="Liu B."/>
            <person name="Wang F."/>
            <person name="Li S."/>
            <person name="Liu F."/>
            <person name="Li X."/>
            <person name="Cheng L."/>
            <person name="Yang W."/>
            <person name="Li M.H."/>
            <person name="Grossniklaus U."/>
            <person name="Zheng H."/>
            <person name="Wang X."/>
        </authorList>
    </citation>
    <scope>NUCLEOTIDE SEQUENCE [LARGE SCALE GENOMIC DNA]</scope>
    <source>
        <strain evidence="2 3">cv. Chiifu-401-42</strain>
    </source>
</reference>
<evidence type="ECO:0000256" key="1">
    <source>
        <dbReference type="SAM" id="SignalP"/>
    </source>
</evidence>
<dbReference type="SUPFAM" id="SSF54928">
    <property type="entry name" value="RNA-binding domain, RBD"/>
    <property type="match status" value="1"/>
</dbReference>
<evidence type="ECO:0000313" key="2">
    <source>
        <dbReference type="EnsemblPlants" id="Bra023138.1-P"/>
    </source>
</evidence>
<organism evidence="2 3">
    <name type="scientific">Brassica campestris</name>
    <name type="common">Field mustard</name>
    <dbReference type="NCBI Taxonomy" id="3711"/>
    <lineage>
        <taxon>Eukaryota</taxon>
        <taxon>Viridiplantae</taxon>
        <taxon>Streptophyta</taxon>
        <taxon>Embryophyta</taxon>
        <taxon>Tracheophyta</taxon>
        <taxon>Spermatophyta</taxon>
        <taxon>Magnoliopsida</taxon>
        <taxon>eudicotyledons</taxon>
        <taxon>Gunneridae</taxon>
        <taxon>Pentapetalae</taxon>
        <taxon>rosids</taxon>
        <taxon>malvids</taxon>
        <taxon>Brassicales</taxon>
        <taxon>Brassicaceae</taxon>
        <taxon>Brassiceae</taxon>
        <taxon>Brassica</taxon>
    </lineage>
</organism>
<reference evidence="2" key="3">
    <citation type="submission" date="2023-03" db="UniProtKB">
        <authorList>
            <consortium name="EnsemblPlants"/>
        </authorList>
    </citation>
    <scope>IDENTIFICATION</scope>
    <source>
        <strain evidence="2">cv. Chiifu-401-42</strain>
    </source>
</reference>
<dbReference type="STRING" id="51351.M4E2Y7"/>
<dbReference type="HOGENOM" id="CLU_1108421_0_0_1"/>
<dbReference type="GO" id="GO:0003729">
    <property type="term" value="F:mRNA binding"/>
    <property type="evidence" value="ECO:0000318"/>
    <property type="project" value="GO_Central"/>
</dbReference>
<dbReference type="Gramene" id="Bra023138.1">
    <property type="protein sequence ID" value="Bra023138.1-P"/>
    <property type="gene ID" value="Bra023138"/>
</dbReference>
<feature type="chain" id="PRO_5004051441" description="RRM domain-containing protein" evidence="1">
    <location>
        <begin position="17"/>
        <end position="251"/>
    </location>
</feature>
<accession>M4E2Y7</accession>
<name>M4E2Y7_BRACM</name>
<feature type="signal peptide" evidence="1">
    <location>
        <begin position="1"/>
        <end position="16"/>
    </location>
</feature>
<keyword evidence="3" id="KW-1185">Reference proteome</keyword>
<reference evidence="2 3" key="1">
    <citation type="journal article" date="2011" name="Nat. Genet.">
        <title>The genome of the mesopolyploid crop species Brassica rapa.</title>
        <authorList>
            <consortium name="Brassica rapa Genome Sequencing Project Consortium"/>
            <person name="Wang X."/>
            <person name="Wang H."/>
            <person name="Wang J."/>
            <person name="Sun R."/>
            <person name="Wu J."/>
            <person name="Liu S."/>
            <person name="Bai Y."/>
            <person name="Mun J.H."/>
            <person name="Bancroft I."/>
            <person name="Cheng F."/>
            <person name="Huang S."/>
            <person name="Li X."/>
            <person name="Hua W."/>
            <person name="Wang J."/>
            <person name="Wang X."/>
            <person name="Freeling M."/>
            <person name="Pires J.C."/>
            <person name="Paterson A.H."/>
            <person name="Chalhoub B."/>
            <person name="Wang B."/>
            <person name="Hayward A."/>
            <person name="Sharpe A.G."/>
            <person name="Park B.S."/>
            <person name="Weisshaar B."/>
            <person name="Liu B."/>
            <person name="Li B."/>
            <person name="Liu B."/>
            <person name="Tong C."/>
            <person name="Song C."/>
            <person name="Duran C."/>
            <person name="Peng C."/>
            <person name="Geng C."/>
            <person name="Koh C."/>
            <person name="Lin C."/>
            <person name="Edwards D."/>
            <person name="Mu D."/>
            <person name="Shen D."/>
            <person name="Soumpourou E."/>
            <person name="Li F."/>
            <person name="Fraser F."/>
            <person name="Conant G."/>
            <person name="Lassalle G."/>
            <person name="King G.J."/>
            <person name="Bonnema G."/>
            <person name="Tang H."/>
            <person name="Wang H."/>
            <person name="Belcram H."/>
            <person name="Zhou H."/>
            <person name="Hirakawa H."/>
            <person name="Abe H."/>
            <person name="Guo H."/>
            <person name="Wang H."/>
            <person name="Jin H."/>
            <person name="Parkin I.A."/>
            <person name="Batley J."/>
            <person name="Kim J.S."/>
            <person name="Just J."/>
            <person name="Li J."/>
            <person name="Xu J."/>
            <person name="Deng J."/>
            <person name="Kim J.A."/>
            <person name="Li J."/>
            <person name="Yu J."/>
            <person name="Meng J."/>
            <person name="Wang J."/>
            <person name="Min J."/>
            <person name="Poulain J."/>
            <person name="Wang J."/>
            <person name="Hatakeyama K."/>
            <person name="Wu K."/>
            <person name="Wang L."/>
            <person name="Fang L."/>
            <person name="Trick M."/>
            <person name="Links M.G."/>
            <person name="Zhao M."/>
            <person name="Jin M."/>
            <person name="Ramchiary N."/>
            <person name="Drou N."/>
            <person name="Berkman P.J."/>
            <person name="Cai Q."/>
            <person name="Huang Q."/>
            <person name="Li R."/>
            <person name="Tabata S."/>
            <person name="Cheng S."/>
            <person name="Zhang S."/>
            <person name="Zhang S."/>
            <person name="Huang S."/>
            <person name="Sato S."/>
            <person name="Sun S."/>
            <person name="Kwon S.J."/>
            <person name="Choi S.R."/>
            <person name="Lee T.H."/>
            <person name="Fan W."/>
            <person name="Zhao X."/>
            <person name="Tan X."/>
            <person name="Xu X."/>
            <person name="Wang Y."/>
            <person name="Qiu Y."/>
            <person name="Yin Y."/>
            <person name="Li Y."/>
            <person name="Du Y."/>
            <person name="Liao Y."/>
            <person name="Lim Y."/>
            <person name="Narusaka Y."/>
            <person name="Wang Y."/>
            <person name="Wang Z."/>
            <person name="Li Z."/>
            <person name="Wang Z."/>
            <person name="Xiong Z."/>
            <person name="Zhang Z."/>
        </authorList>
    </citation>
    <scope>NUCLEOTIDE SEQUENCE [LARGE SCALE GENOMIC DNA]</scope>
    <source>
        <strain evidence="2 3">cv. Chiifu-401-42</strain>
    </source>
</reference>